<dbReference type="PANTHER" id="PTHR45690">
    <property type="entry name" value="NACHT, LRR AND PYD DOMAINS-CONTAINING PROTEIN 12"/>
    <property type="match status" value="1"/>
</dbReference>
<dbReference type="InterPro" id="IPR050637">
    <property type="entry name" value="NLRP_innate_immun_reg"/>
</dbReference>
<dbReference type="GO" id="GO:0005524">
    <property type="term" value="F:ATP binding"/>
    <property type="evidence" value="ECO:0007669"/>
    <property type="project" value="UniProtKB-KW"/>
</dbReference>
<dbReference type="Pfam" id="PF13516">
    <property type="entry name" value="LRR_6"/>
    <property type="match status" value="3"/>
</dbReference>
<reference evidence="8" key="1">
    <citation type="submission" date="2021-01" db="EMBL/GenBank/DDBJ databases">
        <authorList>
            <person name="Zahm M."/>
            <person name="Roques C."/>
            <person name="Cabau C."/>
            <person name="Klopp C."/>
            <person name="Donnadieu C."/>
            <person name="Jouanno E."/>
            <person name="Lampietro C."/>
            <person name="Louis A."/>
            <person name="Herpin A."/>
            <person name="Echchiki A."/>
            <person name="Berthelot C."/>
            <person name="Parey E."/>
            <person name="Roest-Crollius H."/>
            <person name="Braasch I."/>
            <person name="Postlethwait J."/>
            <person name="Bobe J."/>
            <person name="Montfort J."/>
            <person name="Bouchez O."/>
            <person name="Begum T."/>
            <person name="Mejri S."/>
            <person name="Adams A."/>
            <person name="Chen W.-J."/>
            <person name="Guiguen Y."/>
        </authorList>
    </citation>
    <scope>NUCLEOTIDE SEQUENCE</scope>
    <source>
        <tissue evidence="8">Blood</tissue>
    </source>
</reference>
<evidence type="ECO:0000256" key="4">
    <source>
        <dbReference type="ARBA" id="ARBA00022737"/>
    </source>
</evidence>
<gene>
    <name evidence="8" type="ORF">AGOR_G00132940</name>
</gene>
<evidence type="ECO:0000313" key="9">
    <source>
        <dbReference type="Proteomes" id="UP000829720"/>
    </source>
</evidence>
<dbReference type="InterPro" id="IPR001611">
    <property type="entry name" value="Leu-rich_rpt"/>
</dbReference>
<dbReference type="EMBL" id="JAERUA010000012">
    <property type="protein sequence ID" value="KAI1892397.1"/>
    <property type="molecule type" value="Genomic_DNA"/>
</dbReference>
<dbReference type="SUPFAM" id="SSF52047">
    <property type="entry name" value="RNI-like"/>
    <property type="match status" value="1"/>
</dbReference>
<dbReference type="SUPFAM" id="SSF52540">
    <property type="entry name" value="P-loop containing nucleoside triphosphate hydrolases"/>
    <property type="match status" value="1"/>
</dbReference>
<dbReference type="AlphaFoldDB" id="A0A8T3D9Z0"/>
<keyword evidence="6" id="KW-0067">ATP-binding</keyword>
<dbReference type="Gene3D" id="3.80.10.10">
    <property type="entry name" value="Ribonuclease Inhibitor"/>
    <property type="match status" value="2"/>
</dbReference>
<dbReference type="OrthoDB" id="120976at2759"/>
<dbReference type="Pfam" id="PF05729">
    <property type="entry name" value="NACHT"/>
    <property type="match status" value="1"/>
</dbReference>
<organism evidence="8 9">
    <name type="scientific">Albula goreensis</name>
    <dbReference type="NCBI Taxonomy" id="1534307"/>
    <lineage>
        <taxon>Eukaryota</taxon>
        <taxon>Metazoa</taxon>
        <taxon>Chordata</taxon>
        <taxon>Craniata</taxon>
        <taxon>Vertebrata</taxon>
        <taxon>Euteleostomi</taxon>
        <taxon>Actinopterygii</taxon>
        <taxon>Neopterygii</taxon>
        <taxon>Teleostei</taxon>
        <taxon>Albuliformes</taxon>
        <taxon>Albulidae</taxon>
        <taxon>Albula</taxon>
    </lineage>
</organism>
<evidence type="ECO:0000256" key="5">
    <source>
        <dbReference type="ARBA" id="ARBA00022741"/>
    </source>
</evidence>
<keyword evidence="5" id="KW-0547">Nucleotide-binding</keyword>
<dbReference type="PROSITE" id="PS50837">
    <property type="entry name" value="NACHT"/>
    <property type="match status" value="1"/>
</dbReference>
<sequence length="920" mass="99417">MEQVRTTWDLASTPLQRLSKLHRDAIAVYSLEKRGDSPFGGRCPREVVLTGQYVPLEVGEGEESDREPAGDSECLQDVIVAALSQDRDQPRAVRVVGPAGVGKTTAMQKLLADWAAGKRLPQFTFVFPLALGELGSRAAKLSLADLLCQQHPHLSADSLPLVLQNPRALLFVLDGLDRFQSQEADTSHCSDPNLAVPLSALVSSLLWGTLLPGASVLVTSRPIDYLEPEAELECEHVEVRGLSDAGRKAYVGLFFTDQGESTTVLWNMEETMGFYDVIHLPASCWTLCSVYRAALGAERGLPKTLTHVFADATATLIHLHAMGEAPARDLVLGLGKMAAHSLLHDAKPCDQKEMTTFGLEPFLSSPVLSAFLREDGKPGTDGHVFYFLSPTAAQFLLAVSYFLDGQEGEGVEDLLEEMDGCAELLELFLAGLCDPPQRELLEGTVGKFSSGRTQGFDTWLKETTQEAVPGYSKESHLRCFRLLHQRQDRALVTEAVGPSARLGLSYGGLSAHGAMALSYLAMCCVDLDQLNLYRTEDLTEEVARRLVPAISVTNKIILSQSHISEGAYAHLSAGLRGGTARELDLAYNSTMGDQGAERLCAGLAGTSLQILRLPSCNLTRACCGHLATALCSTQLHLLDLRGNDIEDQGLVQLSQALRSPKCQLQELNLPMCNLTAASMESLSSALRSGHSVLRSLNLTQNSVKDDGMRWLSAALKDPSCPLQSLILSDCELTEACCAGLADALTSGGGKLTELGLSVNELEDSGASHLCSAFKRPGCGLQKLRLERCELGEQTFQELAAVLRVEGSQLRELEVGLNKVGNTGVKHLLDALKDPHCKLELLDIEMVGLQDGCVPDIITAVKASGTLKNLVLKNNGLTDDVVPALVAMAQESHTLLNLNLQYNDFSEDVFEIMDACGKIRY</sequence>
<comment type="caution">
    <text evidence="8">The sequence shown here is derived from an EMBL/GenBank/DDBJ whole genome shotgun (WGS) entry which is preliminary data.</text>
</comment>
<dbReference type="InterPro" id="IPR027417">
    <property type="entry name" value="P-loop_NTPase"/>
</dbReference>
<dbReference type="InterPro" id="IPR032675">
    <property type="entry name" value="LRR_dom_sf"/>
</dbReference>
<protein>
    <recommendedName>
        <fullName evidence="7">NACHT domain-containing protein</fullName>
    </recommendedName>
</protein>
<keyword evidence="9" id="KW-1185">Reference proteome</keyword>
<dbReference type="Proteomes" id="UP000829720">
    <property type="component" value="Unassembled WGS sequence"/>
</dbReference>
<comment type="similarity">
    <text evidence="2">Belongs to the NLRP family.</text>
</comment>
<evidence type="ECO:0000259" key="7">
    <source>
        <dbReference type="PROSITE" id="PS50837"/>
    </source>
</evidence>
<dbReference type="GO" id="GO:0005829">
    <property type="term" value="C:cytosol"/>
    <property type="evidence" value="ECO:0007669"/>
    <property type="project" value="UniProtKB-SubCell"/>
</dbReference>
<evidence type="ECO:0000313" key="8">
    <source>
        <dbReference type="EMBL" id="KAI1892397.1"/>
    </source>
</evidence>
<evidence type="ECO:0000256" key="1">
    <source>
        <dbReference type="ARBA" id="ARBA00004496"/>
    </source>
</evidence>
<feature type="domain" description="NACHT" evidence="7">
    <location>
        <begin position="91"/>
        <end position="222"/>
    </location>
</feature>
<proteinExistence type="inferred from homology"/>
<name>A0A8T3D9Z0_9TELE</name>
<dbReference type="Gene3D" id="3.40.50.300">
    <property type="entry name" value="P-loop containing nucleotide triphosphate hydrolases"/>
    <property type="match status" value="1"/>
</dbReference>
<accession>A0A8T3D9Z0</accession>
<comment type="subcellular location">
    <subcellularLocation>
        <location evidence="1">Cytoplasm</location>
    </subcellularLocation>
</comment>
<evidence type="ECO:0000256" key="2">
    <source>
        <dbReference type="ARBA" id="ARBA00008665"/>
    </source>
</evidence>
<dbReference type="PANTHER" id="PTHR45690:SF19">
    <property type="entry name" value="NACHT, LRR AND PYD DOMAINS-CONTAINING PROTEIN 3"/>
    <property type="match status" value="1"/>
</dbReference>
<dbReference type="InterPro" id="IPR007111">
    <property type="entry name" value="NACHT_NTPase"/>
</dbReference>
<dbReference type="SMART" id="SM00368">
    <property type="entry name" value="LRR_RI"/>
    <property type="match status" value="10"/>
</dbReference>
<evidence type="ECO:0000256" key="3">
    <source>
        <dbReference type="ARBA" id="ARBA00022490"/>
    </source>
</evidence>
<keyword evidence="4" id="KW-0677">Repeat</keyword>
<keyword evidence="3" id="KW-0963">Cytoplasm</keyword>
<evidence type="ECO:0000256" key="6">
    <source>
        <dbReference type="ARBA" id="ARBA00022840"/>
    </source>
</evidence>